<feature type="domain" description="Sulfatase N-terminal" evidence="4">
    <location>
        <begin position="5"/>
        <end position="393"/>
    </location>
</feature>
<evidence type="ECO:0000259" key="4">
    <source>
        <dbReference type="Pfam" id="PF00884"/>
    </source>
</evidence>
<dbReference type="InterPro" id="IPR017850">
    <property type="entry name" value="Alkaline_phosphatase_core_sf"/>
</dbReference>
<evidence type="ECO:0000313" key="5">
    <source>
        <dbReference type="EMBL" id="TDD21503.1"/>
    </source>
</evidence>
<dbReference type="OrthoDB" id="9777306at2"/>
<name>A0A4R4WUT2_9ACTN</name>
<evidence type="ECO:0000256" key="3">
    <source>
        <dbReference type="ARBA" id="ARBA00022801"/>
    </source>
</evidence>
<dbReference type="RefSeq" id="WP_132508773.1">
    <property type="nucleotide sequence ID" value="NZ_SMKP01000034.1"/>
</dbReference>
<dbReference type="Proteomes" id="UP000294543">
    <property type="component" value="Unassembled WGS sequence"/>
</dbReference>
<accession>A0A4R4WUT2</accession>
<dbReference type="GO" id="GO:0008484">
    <property type="term" value="F:sulfuric ester hydrolase activity"/>
    <property type="evidence" value="ECO:0007669"/>
    <property type="project" value="TreeGrafter"/>
</dbReference>
<dbReference type="GO" id="GO:0005737">
    <property type="term" value="C:cytoplasm"/>
    <property type="evidence" value="ECO:0007669"/>
    <property type="project" value="TreeGrafter"/>
</dbReference>
<organism evidence="5 6">
    <name type="scientific">Nonomuraea diastatica</name>
    <dbReference type="NCBI Taxonomy" id="1848329"/>
    <lineage>
        <taxon>Bacteria</taxon>
        <taxon>Bacillati</taxon>
        <taxon>Actinomycetota</taxon>
        <taxon>Actinomycetes</taxon>
        <taxon>Streptosporangiales</taxon>
        <taxon>Streptosporangiaceae</taxon>
        <taxon>Nonomuraea</taxon>
    </lineage>
</organism>
<dbReference type="SUPFAM" id="SSF53649">
    <property type="entry name" value="Alkaline phosphatase-like"/>
    <property type="match status" value="1"/>
</dbReference>
<evidence type="ECO:0000256" key="1">
    <source>
        <dbReference type="ARBA" id="ARBA00008779"/>
    </source>
</evidence>
<dbReference type="GO" id="GO:0046872">
    <property type="term" value="F:metal ion binding"/>
    <property type="evidence" value="ECO:0007669"/>
    <property type="project" value="UniProtKB-KW"/>
</dbReference>
<keyword evidence="2" id="KW-0479">Metal-binding</keyword>
<dbReference type="InterPro" id="IPR024607">
    <property type="entry name" value="Sulfatase_CS"/>
</dbReference>
<protein>
    <submittedName>
        <fullName evidence="5">DUF4976 domain-containing protein</fullName>
    </submittedName>
</protein>
<dbReference type="PANTHER" id="PTHR45953">
    <property type="entry name" value="IDURONATE 2-SULFATASE"/>
    <property type="match status" value="1"/>
</dbReference>
<dbReference type="EMBL" id="SMKP01000034">
    <property type="protein sequence ID" value="TDD21503.1"/>
    <property type="molecule type" value="Genomic_DNA"/>
</dbReference>
<keyword evidence="6" id="KW-1185">Reference proteome</keyword>
<keyword evidence="3" id="KW-0378">Hydrolase</keyword>
<dbReference type="AlphaFoldDB" id="A0A4R4WUT2"/>
<dbReference type="Gene3D" id="3.40.720.10">
    <property type="entry name" value="Alkaline Phosphatase, subunit A"/>
    <property type="match status" value="1"/>
</dbReference>
<evidence type="ECO:0000256" key="2">
    <source>
        <dbReference type="ARBA" id="ARBA00022723"/>
    </source>
</evidence>
<comment type="caution">
    <text evidence="5">The sequence shown here is derived from an EMBL/GenBank/DDBJ whole genome shotgun (WGS) entry which is preliminary data.</text>
</comment>
<dbReference type="Pfam" id="PF00884">
    <property type="entry name" value="Sulfatase"/>
    <property type="match status" value="1"/>
</dbReference>
<evidence type="ECO:0000313" key="6">
    <source>
        <dbReference type="Proteomes" id="UP000294543"/>
    </source>
</evidence>
<sequence length="501" mass="56646">MPERPNILLITTDQHHHRALGFRTPLLRTPHLDRLVREGALFERAYCPNPTCSPSRASLITGQYPSTHGCWAIGTRLDPARRTVGHLLQAGGYATSLIGKAHFEPLAATAGQPSLEAAGKLRDLEFWAGFHGPYYGFEHIELARNHGDEAWAGQHYALWMEEKGLPEWQDYFRTRPGDRGREHVWDLPERYHYGHFVAERTVAAIDGAVEAGKPFFTWASFQDPHPPYLVPQPWASMYDPSDVEPGELVDGELDRMSEWTRRTQEAEPDFSPWQETEHANHGFVSHRVDPDRMRRDLAVYYGMVSFVDACVGRLLDALDERGLTERTLLVFTTDHGHFLGQHGLTAKGPFHYEDLVRIPLIARFPGVVPAGSSVRALQSLVDLAPTFLQAAGIEVPTDMQGVGQLSVWSGRRARARDHVLVENRHQPSAVHLRTYVDERYKLTLYRDRPDGELFDLVEDPAELHDLFDESAHAGLRAEVMRRFLNAEIRREASASQRVAVA</sequence>
<dbReference type="PANTHER" id="PTHR45953:SF1">
    <property type="entry name" value="IDURONATE 2-SULFATASE"/>
    <property type="match status" value="1"/>
</dbReference>
<comment type="similarity">
    <text evidence="1">Belongs to the sulfatase family.</text>
</comment>
<dbReference type="InterPro" id="IPR000917">
    <property type="entry name" value="Sulfatase_N"/>
</dbReference>
<reference evidence="5 6" key="1">
    <citation type="submission" date="2019-03" db="EMBL/GenBank/DDBJ databases">
        <title>Draft genome sequences of novel Actinobacteria.</title>
        <authorList>
            <person name="Sahin N."/>
            <person name="Ay H."/>
            <person name="Saygin H."/>
        </authorList>
    </citation>
    <scope>NUCLEOTIDE SEQUENCE [LARGE SCALE GENOMIC DNA]</scope>
    <source>
        <strain evidence="5 6">KC712</strain>
    </source>
</reference>
<proteinExistence type="inferred from homology"/>
<gene>
    <name evidence="5" type="ORF">E1294_14620</name>
</gene>
<dbReference type="PROSITE" id="PS00523">
    <property type="entry name" value="SULFATASE_1"/>
    <property type="match status" value="1"/>
</dbReference>